<accession>A0A7T5ENV6</accession>
<dbReference type="KEGG" id="bcop:JD108_09485"/>
<reference evidence="2 4" key="1">
    <citation type="submission" date="2020-12" db="EMBL/GenBank/DDBJ databases">
        <title>strain FJAT-54423T represents a novel species of the genus Brevibacillus.</title>
        <authorList>
            <person name="Tang R."/>
        </authorList>
    </citation>
    <scope>NUCLEOTIDE SEQUENCE [LARGE SCALE GENOMIC DNA]</scope>
    <source>
        <strain evidence="2 4">FJAT-54423</strain>
    </source>
</reference>
<dbReference type="Proteomes" id="UP000595847">
    <property type="component" value="Chromosome"/>
</dbReference>
<reference evidence="3" key="2">
    <citation type="submission" date="2021-04" db="EMBL/GenBank/DDBJ databases">
        <title>Brevibacillus composti FJAT-54423, complete genome.</title>
        <authorList>
            <person name="Tang R."/>
        </authorList>
    </citation>
    <scope>NUCLEOTIDE SEQUENCE</scope>
    <source>
        <strain evidence="3">FJAT-54424</strain>
    </source>
</reference>
<dbReference type="Proteomes" id="UP000677234">
    <property type="component" value="Chromosome"/>
</dbReference>
<dbReference type="EMBL" id="CP066308">
    <property type="protein sequence ID" value="QQE76068.1"/>
    <property type="molecule type" value="Genomic_DNA"/>
</dbReference>
<organism evidence="2 4">
    <name type="scientific">Brevibacillus composti</name>
    <dbReference type="NCBI Taxonomy" id="2796470"/>
    <lineage>
        <taxon>Bacteria</taxon>
        <taxon>Bacillati</taxon>
        <taxon>Bacillota</taxon>
        <taxon>Bacilli</taxon>
        <taxon>Bacillales</taxon>
        <taxon>Paenibacillaceae</taxon>
        <taxon>Brevibacillus</taxon>
    </lineage>
</organism>
<dbReference type="EMBL" id="CP073708">
    <property type="protein sequence ID" value="QUO43096.1"/>
    <property type="molecule type" value="Genomic_DNA"/>
</dbReference>
<proteinExistence type="predicted"/>
<keyword evidence="5" id="KW-1185">Reference proteome</keyword>
<dbReference type="RefSeq" id="WP_198829577.1">
    <property type="nucleotide sequence ID" value="NZ_CP066308.1"/>
</dbReference>
<feature type="compositionally biased region" description="Basic and acidic residues" evidence="1">
    <location>
        <begin position="1"/>
        <end position="11"/>
    </location>
</feature>
<name>A0A7T5ENV6_9BACL</name>
<feature type="region of interest" description="Disordered" evidence="1">
    <location>
        <begin position="1"/>
        <end position="47"/>
    </location>
</feature>
<evidence type="ECO:0000313" key="5">
    <source>
        <dbReference type="Proteomes" id="UP000677234"/>
    </source>
</evidence>
<evidence type="ECO:0000313" key="2">
    <source>
        <dbReference type="EMBL" id="QQE76068.1"/>
    </source>
</evidence>
<feature type="compositionally biased region" description="Basic and acidic residues" evidence="1">
    <location>
        <begin position="19"/>
        <end position="30"/>
    </location>
</feature>
<dbReference type="AlphaFoldDB" id="A0A7T5ENV6"/>
<sequence>MAEKLPSKQKQEAAAAQSRADRTGIGKEQARQMQSAADQSDIVKHGQ</sequence>
<gene>
    <name evidence="2" type="ORF">JD108_09485</name>
    <name evidence="3" type="ORF">KDJ56_09180</name>
</gene>
<evidence type="ECO:0000313" key="3">
    <source>
        <dbReference type="EMBL" id="QUO43096.1"/>
    </source>
</evidence>
<evidence type="ECO:0000256" key="1">
    <source>
        <dbReference type="SAM" id="MobiDB-lite"/>
    </source>
</evidence>
<protein>
    <submittedName>
        <fullName evidence="2">Uncharacterized protein</fullName>
    </submittedName>
</protein>
<evidence type="ECO:0000313" key="4">
    <source>
        <dbReference type="Proteomes" id="UP000595847"/>
    </source>
</evidence>